<evidence type="ECO:0000313" key="2">
    <source>
        <dbReference type="EMBL" id="OGD64725.1"/>
    </source>
</evidence>
<keyword evidence="1" id="KW-0472">Membrane</keyword>
<dbReference type="AlphaFoldDB" id="A0A1F5EBF7"/>
<feature type="transmembrane region" description="Helical" evidence="1">
    <location>
        <begin position="45"/>
        <end position="65"/>
    </location>
</feature>
<comment type="caution">
    <text evidence="2">The sequence shown here is derived from an EMBL/GenBank/DDBJ whole genome shotgun (WGS) entry which is preliminary data.</text>
</comment>
<protein>
    <submittedName>
        <fullName evidence="2">Uncharacterized protein</fullName>
    </submittedName>
</protein>
<dbReference type="EMBL" id="MEZX01000002">
    <property type="protein sequence ID" value="OGD64725.1"/>
    <property type="molecule type" value="Genomic_DNA"/>
</dbReference>
<dbReference type="Proteomes" id="UP000177481">
    <property type="component" value="Unassembled WGS sequence"/>
</dbReference>
<reference evidence="2 3" key="1">
    <citation type="journal article" date="2016" name="Nat. Commun.">
        <title>Thousands of microbial genomes shed light on interconnected biogeochemical processes in an aquifer system.</title>
        <authorList>
            <person name="Anantharaman K."/>
            <person name="Brown C.T."/>
            <person name="Hug L.A."/>
            <person name="Sharon I."/>
            <person name="Castelle C.J."/>
            <person name="Probst A.J."/>
            <person name="Thomas B.C."/>
            <person name="Singh A."/>
            <person name="Wilkins M.J."/>
            <person name="Karaoz U."/>
            <person name="Brodie E.L."/>
            <person name="Williams K.H."/>
            <person name="Hubbard S.S."/>
            <person name="Banfield J.F."/>
        </authorList>
    </citation>
    <scope>NUCLEOTIDE SEQUENCE [LARGE SCALE GENOMIC DNA]</scope>
</reference>
<sequence length="66" mass="7433">MVIVIKGAIFLAGIIVGLALMRYNYQLVHFFGHADLAERYLGNGGSYNMWRLLGLLVIVGVVWYVF</sequence>
<keyword evidence="1" id="KW-0812">Transmembrane</keyword>
<proteinExistence type="predicted"/>
<evidence type="ECO:0000256" key="1">
    <source>
        <dbReference type="SAM" id="Phobius"/>
    </source>
</evidence>
<feature type="transmembrane region" description="Helical" evidence="1">
    <location>
        <begin position="7"/>
        <end position="25"/>
    </location>
</feature>
<name>A0A1F5EBF7_9BACT</name>
<keyword evidence="1" id="KW-1133">Transmembrane helix</keyword>
<gene>
    <name evidence="2" type="ORF">A3A71_01575</name>
</gene>
<organism evidence="2 3">
    <name type="scientific">Candidatus Berkelbacteria bacterium RIFCSPLOWO2_01_FULL_50_28</name>
    <dbReference type="NCBI Taxonomy" id="1797471"/>
    <lineage>
        <taxon>Bacteria</taxon>
        <taxon>Candidatus Berkelbacteria</taxon>
    </lineage>
</organism>
<accession>A0A1F5EBF7</accession>
<evidence type="ECO:0000313" key="3">
    <source>
        <dbReference type="Proteomes" id="UP000177481"/>
    </source>
</evidence>